<accession>A0A9P6VWU2</accession>
<organism evidence="3 4">
    <name type="scientific">Maudiozyma exigua</name>
    <name type="common">Yeast</name>
    <name type="synonym">Kazachstania exigua</name>
    <dbReference type="NCBI Taxonomy" id="34358"/>
    <lineage>
        <taxon>Eukaryota</taxon>
        <taxon>Fungi</taxon>
        <taxon>Dikarya</taxon>
        <taxon>Ascomycota</taxon>
        <taxon>Saccharomycotina</taxon>
        <taxon>Saccharomycetes</taxon>
        <taxon>Saccharomycetales</taxon>
        <taxon>Saccharomycetaceae</taxon>
        <taxon>Maudiozyma</taxon>
    </lineage>
</organism>
<dbReference type="AlphaFoldDB" id="A0A9P6VWU2"/>
<name>A0A9P6VWU2_MAUEX</name>
<dbReference type="InterPro" id="IPR000095">
    <property type="entry name" value="CRIB_dom"/>
</dbReference>
<evidence type="ECO:0000259" key="2">
    <source>
        <dbReference type="PROSITE" id="PS50108"/>
    </source>
</evidence>
<keyword evidence="4" id="KW-1185">Reference proteome</keyword>
<comment type="caution">
    <text evidence="3">The sequence shown here is derived from an EMBL/GenBank/DDBJ whole genome shotgun (WGS) entry which is preliminary data.</text>
</comment>
<dbReference type="EMBL" id="PUHR01000239">
    <property type="protein sequence ID" value="KAG0657274.1"/>
    <property type="molecule type" value="Genomic_DNA"/>
</dbReference>
<feature type="region of interest" description="Disordered" evidence="1">
    <location>
        <begin position="66"/>
        <end position="87"/>
    </location>
</feature>
<evidence type="ECO:0000313" key="3">
    <source>
        <dbReference type="EMBL" id="KAG0657274.1"/>
    </source>
</evidence>
<feature type="domain" description="CRIB" evidence="2">
    <location>
        <begin position="151"/>
        <end position="164"/>
    </location>
</feature>
<reference evidence="3 4" key="1">
    <citation type="submission" date="2020-11" db="EMBL/GenBank/DDBJ databases">
        <title>Kefir isolates.</title>
        <authorList>
            <person name="Marcisauskas S."/>
            <person name="Kim Y."/>
            <person name="Blasche S."/>
        </authorList>
    </citation>
    <scope>NUCLEOTIDE SEQUENCE [LARGE SCALE GENOMIC DNA]</scope>
    <source>
        <strain evidence="3 4">OG2</strain>
    </source>
</reference>
<evidence type="ECO:0000256" key="1">
    <source>
        <dbReference type="SAM" id="MobiDB-lite"/>
    </source>
</evidence>
<dbReference type="OrthoDB" id="4054422at2759"/>
<feature type="non-terminal residue" evidence="3">
    <location>
        <position position="171"/>
    </location>
</feature>
<gene>
    <name evidence="3" type="ORF">C6P45_002454</name>
</gene>
<protein>
    <recommendedName>
        <fullName evidence="2">CRIB domain-containing protein</fullName>
    </recommendedName>
</protein>
<dbReference type="PROSITE" id="PS50108">
    <property type="entry name" value="CRIB"/>
    <property type="match status" value="1"/>
</dbReference>
<evidence type="ECO:0000313" key="4">
    <source>
        <dbReference type="Proteomes" id="UP000750334"/>
    </source>
</evidence>
<proteinExistence type="predicted"/>
<dbReference type="Proteomes" id="UP000750334">
    <property type="component" value="Unassembled WGS sequence"/>
</dbReference>
<sequence>MNRNKSISSRVPHMSSIWLDKDENIEKLYNFQSEQFLRDEEDGENFQIFLMNSSIVSEEIRTVPVSPLSQHSPTFPPTPSRNSSNISPAYISSSYDSDILTTDTSDISSDLSKTKKTKSGNLKSVRQKLLGRLRKKWGRNYVSNDKKKNAISTPFHFQHIFHANLENNLTT</sequence>